<evidence type="ECO:0000313" key="3">
    <source>
        <dbReference type="EMBL" id="ORY39978.1"/>
    </source>
</evidence>
<reference evidence="3 4" key="1">
    <citation type="submission" date="2016-07" db="EMBL/GenBank/DDBJ databases">
        <title>Pervasive Adenine N6-methylation of Active Genes in Fungi.</title>
        <authorList>
            <consortium name="DOE Joint Genome Institute"/>
            <person name="Mondo S.J."/>
            <person name="Dannebaum R.O."/>
            <person name="Kuo R.C."/>
            <person name="Labutti K."/>
            <person name="Haridas S."/>
            <person name="Kuo A."/>
            <person name="Salamov A."/>
            <person name="Ahrendt S.R."/>
            <person name="Lipzen A."/>
            <person name="Sullivan W."/>
            <person name="Andreopoulos W.B."/>
            <person name="Clum A."/>
            <person name="Lindquist E."/>
            <person name="Daum C."/>
            <person name="Ramamoorthy G.K."/>
            <person name="Gryganskyi A."/>
            <person name="Culley D."/>
            <person name="Magnuson J.K."/>
            <person name="James T.Y."/>
            <person name="O'Malley M.A."/>
            <person name="Stajich J.E."/>
            <person name="Spatafora J.W."/>
            <person name="Visel A."/>
            <person name="Grigoriev I.V."/>
        </authorList>
    </citation>
    <scope>NUCLEOTIDE SEQUENCE [LARGE SCALE GENOMIC DNA]</scope>
    <source>
        <strain evidence="3 4">JEL800</strain>
    </source>
</reference>
<evidence type="ECO:0000256" key="1">
    <source>
        <dbReference type="SAM" id="MobiDB-lite"/>
    </source>
</evidence>
<proteinExistence type="predicted"/>
<keyword evidence="2" id="KW-1133">Transmembrane helix</keyword>
<accession>A0A1Y2BYY2</accession>
<protein>
    <submittedName>
        <fullName evidence="3">Uncharacterized protein</fullName>
    </submittedName>
</protein>
<comment type="caution">
    <text evidence="3">The sequence shown here is derived from an EMBL/GenBank/DDBJ whole genome shotgun (WGS) entry which is preliminary data.</text>
</comment>
<organism evidence="3 4">
    <name type="scientific">Rhizoclosmatium globosum</name>
    <dbReference type="NCBI Taxonomy" id="329046"/>
    <lineage>
        <taxon>Eukaryota</taxon>
        <taxon>Fungi</taxon>
        <taxon>Fungi incertae sedis</taxon>
        <taxon>Chytridiomycota</taxon>
        <taxon>Chytridiomycota incertae sedis</taxon>
        <taxon>Chytridiomycetes</taxon>
        <taxon>Chytridiales</taxon>
        <taxon>Chytriomycetaceae</taxon>
        <taxon>Rhizoclosmatium</taxon>
    </lineage>
</organism>
<dbReference type="EMBL" id="MCGO01000037">
    <property type="protein sequence ID" value="ORY39978.1"/>
    <property type="molecule type" value="Genomic_DNA"/>
</dbReference>
<dbReference type="AlphaFoldDB" id="A0A1Y2BYY2"/>
<feature type="transmembrane region" description="Helical" evidence="2">
    <location>
        <begin position="143"/>
        <end position="161"/>
    </location>
</feature>
<gene>
    <name evidence="3" type="ORF">BCR33DRAFT_719778</name>
</gene>
<keyword evidence="4" id="KW-1185">Reference proteome</keyword>
<name>A0A1Y2BYY2_9FUNG</name>
<keyword evidence="2" id="KW-0812">Transmembrane</keyword>
<evidence type="ECO:0000313" key="4">
    <source>
        <dbReference type="Proteomes" id="UP000193642"/>
    </source>
</evidence>
<keyword evidence="2" id="KW-0472">Membrane</keyword>
<feature type="region of interest" description="Disordered" evidence="1">
    <location>
        <begin position="1"/>
        <end position="39"/>
    </location>
</feature>
<dbReference type="Proteomes" id="UP000193642">
    <property type="component" value="Unassembled WGS sequence"/>
</dbReference>
<evidence type="ECO:0000256" key="2">
    <source>
        <dbReference type="SAM" id="Phobius"/>
    </source>
</evidence>
<sequence length="162" mass="18923">MTRPHKAKTTAANEGQRNRIAPMNTNDSDENGDRRPSTELRTQFDVPPMLWFETRVWDLVAGITATQDWLESPFCFFFQRFGTFFYHNDLDAAAVEVQSGEHFGFKQFGYQVFYVKWKNNNKCCTIPTYVGIQLTKKRAFKALLFYLTFILVLLLFHSQSLK</sequence>